<dbReference type="PANTHER" id="PTHR10814">
    <property type="entry name" value="TRANSDUCIN-LIKE ENHANCER PROTEIN"/>
    <property type="match status" value="1"/>
</dbReference>
<dbReference type="InterPro" id="IPR015943">
    <property type="entry name" value="WD40/YVTN_repeat-like_dom_sf"/>
</dbReference>
<feature type="repeat" description="WD" evidence="4">
    <location>
        <begin position="219"/>
        <end position="250"/>
    </location>
</feature>
<evidence type="ECO:0000313" key="6">
    <source>
        <dbReference type="Proteomes" id="UP001168821"/>
    </source>
</evidence>
<name>A0AA38HJE0_9CUCU</name>
<dbReference type="AlphaFoldDB" id="A0AA38HJE0"/>
<dbReference type="InterPro" id="IPR009146">
    <property type="entry name" value="Groucho_enhance"/>
</dbReference>
<dbReference type="GO" id="GO:0090090">
    <property type="term" value="P:negative regulation of canonical Wnt signaling pathway"/>
    <property type="evidence" value="ECO:0007669"/>
    <property type="project" value="TreeGrafter"/>
</dbReference>
<dbReference type="SUPFAM" id="SSF50978">
    <property type="entry name" value="WD40 repeat-like"/>
    <property type="match status" value="1"/>
</dbReference>
<keyword evidence="2 4" id="KW-0853">WD repeat</keyword>
<dbReference type="GO" id="GO:0003714">
    <property type="term" value="F:transcription corepressor activity"/>
    <property type="evidence" value="ECO:0007669"/>
    <property type="project" value="TreeGrafter"/>
</dbReference>
<keyword evidence="6" id="KW-1185">Reference proteome</keyword>
<dbReference type="PANTHER" id="PTHR10814:SF21">
    <property type="entry name" value="PROTEIN GROUCHO"/>
    <property type="match status" value="1"/>
</dbReference>
<dbReference type="PROSITE" id="PS50082">
    <property type="entry name" value="WD_REPEATS_2"/>
    <property type="match status" value="2"/>
</dbReference>
<dbReference type="PROSITE" id="PS50294">
    <property type="entry name" value="WD_REPEATS_REGION"/>
    <property type="match status" value="1"/>
</dbReference>
<dbReference type="EMBL" id="JALNTZ010000229">
    <property type="protein sequence ID" value="KAJ3636323.1"/>
    <property type="molecule type" value="Genomic_DNA"/>
</dbReference>
<dbReference type="Proteomes" id="UP001168821">
    <property type="component" value="Unassembled WGS sequence"/>
</dbReference>
<reference evidence="5" key="1">
    <citation type="journal article" date="2023" name="G3 (Bethesda)">
        <title>Whole genome assemblies of Zophobas morio and Tenebrio molitor.</title>
        <authorList>
            <person name="Kaur S."/>
            <person name="Stinson S.A."/>
            <person name="diCenzo G.C."/>
        </authorList>
    </citation>
    <scope>NUCLEOTIDE SEQUENCE</scope>
    <source>
        <strain evidence="5">QUZm001</strain>
    </source>
</reference>
<dbReference type="GO" id="GO:0005667">
    <property type="term" value="C:transcription regulator complex"/>
    <property type="evidence" value="ECO:0007669"/>
    <property type="project" value="TreeGrafter"/>
</dbReference>
<accession>A0AA38HJE0</accession>
<dbReference type="GO" id="GO:0005634">
    <property type="term" value="C:nucleus"/>
    <property type="evidence" value="ECO:0007669"/>
    <property type="project" value="InterPro"/>
</dbReference>
<keyword evidence="3" id="KW-0677">Repeat</keyword>
<dbReference type="PROSITE" id="PS00678">
    <property type="entry name" value="WD_REPEATS_1"/>
    <property type="match status" value="1"/>
</dbReference>
<evidence type="ECO:0000256" key="3">
    <source>
        <dbReference type="ARBA" id="ARBA00022737"/>
    </source>
</evidence>
<proteinExistence type="inferred from homology"/>
<organism evidence="5 6">
    <name type="scientific">Zophobas morio</name>
    <dbReference type="NCBI Taxonomy" id="2755281"/>
    <lineage>
        <taxon>Eukaryota</taxon>
        <taxon>Metazoa</taxon>
        <taxon>Ecdysozoa</taxon>
        <taxon>Arthropoda</taxon>
        <taxon>Hexapoda</taxon>
        <taxon>Insecta</taxon>
        <taxon>Pterygota</taxon>
        <taxon>Neoptera</taxon>
        <taxon>Endopterygota</taxon>
        <taxon>Coleoptera</taxon>
        <taxon>Polyphaga</taxon>
        <taxon>Cucujiformia</taxon>
        <taxon>Tenebrionidae</taxon>
        <taxon>Zophobas</taxon>
    </lineage>
</organism>
<evidence type="ECO:0000256" key="4">
    <source>
        <dbReference type="PROSITE-ProRule" id="PRU00221"/>
    </source>
</evidence>
<evidence type="ECO:0000256" key="2">
    <source>
        <dbReference type="ARBA" id="ARBA00022574"/>
    </source>
</evidence>
<dbReference type="InterPro" id="IPR001680">
    <property type="entry name" value="WD40_rpt"/>
</dbReference>
<dbReference type="InterPro" id="IPR019775">
    <property type="entry name" value="WD40_repeat_CS"/>
</dbReference>
<dbReference type="InterPro" id="IPR036322">
    <property type="entry name" value="WD40_repeat_dom_sf"/>
</dbReference>
<evidence type="ECO:0000313" key="5">
    <source>
        <dbReference type="EMBL" id="KAJ3636323.1"/>
    </source>
</evidence>
<evidence type="ECO:0000256" key="1">
    <source>
        <dbReference type="ARBA" id="ARBA00005969"/>
    </source>
</evidence>
<feature type="repeat" description="WD" evidence="4">
    <location>
        <begin position="136"/>
        <end position="177"/>
    </location>
</feature>
<comment type="similarity">
    <text evidence="1">Belongs to the WD repeat Groucho/TLE family.</text>
</comment>
<dbReference type="PRINTS" id="PR01850">
    <property type="entry name" value="GROUCHOFAMLY"/>
</dbReference>
<dbReference type="Pfam" id="PF00400">
    <property type="entry name" value="WD40"/>
    <property type="match status" value="3"/>
</dbReference>
<protein>
    <submittedName>
        <fullName evidence="5">Uncharacterized protein</fullName>
    </submittedName>
</protein>
<dbReference type="Gene3D" id="2.130.10.10">
    <property type="entry name" value="YVTN repeat-like/Quinoprotein amine dehydrogenase"/>
    <property type="match status" value="1"/>
</dbReference>
<gene>
    <name evidence="5" type="ORF">Zmor_008756</name>
</gene>
<comment type="caution">
    <text evidence="5">The sequence shown here is derived from an EMBL/GenBank/DDBJ whole genome shotgun (WGS) entry which is preliminary data.</text>
</comment>
<feature type="non-terminal residue" evidence="5">
    <location>
        <position position="1"/>
    </location>
</feature>
<sequence>VGNLEHSEVVCAVAISNNSQHIFTGGKGGVKMWDLNSRNKVADLPCLEDTYIRSCKVLPGDRKILVGGECDSLFLWDVGNGAPRILGELKSETAACYAMAIAPATARQRSPICFACCSNGNINVWDVHNQVLIRSFKGHDEGASCVDVFSDGSKLATGGLDRCVRVWDLAEDSEILQYPFEHKVFALGVSPTSNFLAVGLKSNYVEVFDPKHTQRAYRLVLHENWVLSLKFSSRGRWFTTTGKDKMLMSWRAPYGACLFQKRQSDSILSCDISLDDRYIVTGSEKRATVYELQY</sequence>
<dbReference type="SMART" id="SM00320">
    <property type="entry name" value="WD40"/>
    <property type="match status" value="7"/>
</dbReference>